<dbReference type="EMBL" id="ACIO01001091">
    <property type="protein sequence ID" value="EFC94480.1"/>
    <property type="molecule type" value="Genomic_DNA"/>
</dbReference>
<dbReference type="RefSeq" id="WP_006777769.1">
    <property type="nucleotide sequence ID" value="NZ_GG668117.1"/>
</dbReference>
<evidence type="ECO:0000313" key="2">
    <source>
        <dbReference type="EMBL" id="EFC94480.1"/>
    </source>
</evidence>
<proteinExistence type="predicted"/>
<feature type="non-terminal residue" evidence="2">
    <location>
        <position position="258"/>
    </location>
</feature>
<feature type="signal peptide" evidence="1">
    <location>
        <begin position="1"/>
        <end position="22"/>
    </location>
</feature>
<sequence length="258" mass="27928">MRKVKRALAAALAVLMAGSLSACGVNVQTKDDANTTAAVTEAKEETGAVDTPADEKVTLKIIDWSDSTKERREAFHKKFMEENPNVTIEYTVLTADQFKETVISAIKAGNAPDLFPLPSGMKLSAALKENWFMPMNDYVSDDFLNSFADGALNEGITTIDGKTYVLPESANIINTLVFYNKNVLKEAGIDESQLPKTRSEFLEVCKKVSDAGNGKFFGIIDSGAQANRLELALRSLASLDGGKCSDISQMILVDGQNT</sequence>
<feature type="chain" id="PRO_5039624356" evidence="1">
    <location>
        <begin position="23"/>
        <end position="258"/>
    </location>
</feature>
<organism evidence="2 3">
    <name type="scientific">Hungatella hathewayi DSM 13479</name>
    <dbReference type="NCBI Taxonomy" id="566550"/>
    <lineage>
        <taxon>Bacteria</taxon>
        <taxon>Bacillati</taxon>
        <taxon>Bacillota</taxon>
        <taxon>Clostridia</taxon>
        <taxon>Lachnospirales</taxon>
        <taxon>Lachnospiraceae</taxon>
        <taxon>Hungatella</taxon>
    </lineage>
</organism>
<evidence type="ECO:0000313" key="3">
    <source>
        <dbReference type="Proteomes" id="UP000004968"/>
    </source>
</evidence>
<dbReference type="HOGENOM" id="CLU_1079687_0_0_9"/>
<dbReference type="PROSITE" id="PS51257">
    <property type="entry name" value="PROKAR_LIPOPROTEIN"/>
    <property type="match status" value="1"/>
</dbReference>
<dbReference type="Gene3D" id="3.40.190.10">
    <property type="entry name" value="Periplasmic binding protein-like II"/>
    <property type="match status" value="1"/>
</dbReference>
<dbReference type="InterPro" id="IPR050490">
    <property type="entry name" value="Bact_solute-bd_prot1"/>
</dbReference>
<dbReference type="InterPro" id="IPR006059">
    <property type="entry name" value="SBP"/>
</dbReference>
<name>D3AUM7_9FIRM</name>
<accession>D3AUM7</accession>
<protein>
    <submittedName>
        <fullName evidence="2">ABC transporter, solute-binding protein</fullName>
    </submittedName>
</protein>
<dbReference type="PANTHER" id="PTHR43649:SF12">
    <property type="entry name" value="DIACETYLCHITOBIOSE BINDING PROTEIN DASA"/>
    <property type="match status" value="1"/>
</dbReference>
<evidence type="ECO:0000256" key="1">
    <source>
        <dbReference type="SAM" id="SignalP"/>
    </source>
</evidence>
<dbReference type="PANTHER" id="PTHR43649">
    <property type="entry name" value="ARABINOSE-BINDING PROTEIN-RELATED"/>
    <property type="match status" value="1"/>
</dbReference>
<reference evidence="2 3" key="1">
    <citation type="submission" date="2010-01" db="EMBL/GenBank/DDBJ databases">
        <authorList>
            <person name="Weinstock G."/>
            <person name="Sodergren E."/>
            <person name="Clifton S."/>
            <person name="Fulton L."/>
            <person name="Fulton B."/>
            <person name="Courtney L."/>
            <person name="Fronick C."/>
            <person name="Harrison M."/>
            <person name="Strong C."/>
            <person name="Farmer C."/>
            <person name="Delahaunty K."/>
            <person name="Markovic C."/>
            <person name="Hall O."/>
            <person name="Minx P."/>
            <person name="Tomlinson C."/>
            <person name="Mitreva M."/>
            <person name="Nelson J."/>
            <person name="Hou S."/>
            <person name="Wollam A."/>
            <person name="Pepin K.H."/>
            <person name="Johnson M."/>
            <person name="Bhonagiri V."/>
            <person name="Nash W.E."/>
            <person name="Warren W."/>
            <person name="Chinwalla A."/>
            <person name="Mardis E.R."/>
            <person name="Wilson R.K."/>
        </authorList>
    </citation>
    <scope>NUCLEOTIDE SEQUENCE [LARGE SCALE GENOMIC DNA]</scope>
    <source>
        <strain evidence="2 3">DSM 13479</strain>
    </source>
</reference>
<keyword evidence="1" id="KW-0732">Signal</keyword>
<dbReference type="Pfam" id="PF01547">
    <property type="entry name" value="SBP_bac_1"/>
    <property type="match status" value="1"/>
</dbReference>
<dbReference type="Proteomes" id="UP000004968">
    <property type="component" value="Unassembled WGS sequence"/>
</dbReference>
<gene>
    <name evidence="2" type="ORF">CLOSTHATH_07342</name>
</gene>
<dbReference type="SUPFAM" id="SSF53850">
    <property type="entry name" value="Periplasmic binding protein-like II"/>
    <property type="match status" value="1"/>
</dbReference>
<dbReference type="AlphaFoldDB" id="D3AUM7"/>
<comment type="caution">
    <text evidence="2">The sequence shown here is derived from an EMBL/GenBank/DDBJ whole genome shotgun (WGS) entry which is preliminary data.</text>
</comment>